<dbReference type="CDD" id="cd07061">
    <property type="entry name" value="HP_HAP_like"/>
    <property type="match status" value="1"/>
</dbReference>
<reference evidence="5 6" key="1">
    <citation type="journal article" date="2018" name="J. Invertebr. Pathol.">
        <title>New genotyping method for the causative agent of crayfish plague (Aphanomyces astaci) based on whole genome data.</title>
        <authorList>
            <person name="Minardi D."/>
            <person name="Studholme D.J."/>
            <person name="van der Giezen M."/>
            <person name="Pretto T."/>
            <person name="Oidtmann B."/>
        </authorList>
    </citation>
    <scope>NUCLEOTIDE SEQUENCE [LARGE SCALE GENOMIC DNA]</scope>
    <source>
        <strain evidence="5 6">KB13</strain>
    </source>
</reference>
<evidence type="ECO:0000313" key="5">
    <source>
        <dbReference type="EMBL" id="RLN75129.1"/>
    </source>
</evidence>
<name>A0A9X8DII3_APHAT</name>
<dbReference type="PROSITE" id="PS00616">
    <property type="entry name" value="HIS_ACID_PHOSPHAT_1"/>
    <property type="match status" value="1"/>
</dbReference>
<dbReference type="Pfam" id="PF00328">
    <property type="entry name" value="His_Phos_2"/>
    <property type="match status" value="2"/>
</dbReference>
<dbReference type="SUPFAM" id="SSF53254">
    <property type="entry name" value="Phosphoglycerate mutase-like"/>
    <property type="match status" value="1"/>
</dbReference>
<dbReference type="InterPro" id="IPR033379">
    <property type="entry name" value="Acid_Pase_AS"/>
</dbReference>
<evidence type="ECO:0000256" key="3">
    <source>
        <dbReference type="SAM" id="Phobius"/>
    </source>
</evidence>
<dbReference type="PANTHER" id="PTHR11567:SF110">
    <property type="entry name" value="2-PHOSPHOXYLOSE PHOSPHATASE 1"/>
    <property type="match status" value="1"/>
</dbReference>
<comment type="similarity">
    <text evidence="1">Belongs to the histidine acid phosphatase family.</text>
</comment>
<feature type="chain" id="PRO_5040750665" evidence="4">
    <location>
        <begin position="21"/>
        <end position="430"/>
    </location>
</feature>
<proteinExistence type="inferred from homology"/>
<accession>A0A9X8DII3</accession>
<gene>
    <name evidence="5" type="ORF">DYB28_000993</name>
</gene>
<dbReference type="AlphaFoldDB" id="A0A9X8DII3"/>
<dbReference type="InterPro" id="IPR050645">
    <property type="entry name" value="Histidine_acid_phosphatase"/>
</dbReference>
<keyword evidence="3" id="KW-0812">Transmembrane</keyword>
<organism evidence="5 6">
    <name type="scientific">Aphanomyces astaci</name>
    <name type="common">Crayfish plague agent</name>
    <dbReference type="NCBI Taxonomy" id="112090"/>
    <lineage>
        <taxon>Eukaryota</taxon>
        <taxon>Sar</taxon>
        <taxon>Stramenopiles</taxon>
        <taxon>Oomycota</taxon>
        <taxon>Saprolegniomycetes</taxon>
        <taxon>Saprolegniales</taxon>
        <taxon>Verrucalvaceae</taxon>
        <taxon>Aphanomyces</taxon>
    </lineage>
</organism>
<dbReference type="InterPro" id="IPR029033">
    <property type="entry name" value="His_PPase_superfam"/>
</dbReference>
<evidence type="ECO:0000313" key="6">
    <source>
        <dbReference type="Proteomes" id="UP000275652"/>
    </source>
</evidence>
<evidence type="ECO:0000256" key="1">
    <source>
        <dbReference type="ARBA" id="ARBA00005375"/>
    </source>
</evidence>
<keyword evidence="2" id="KW-0378">Hydrolase</keyword>
<keyword evidence="4" id="KW-0732">Signal</keyword>
<dbReference type="Gene3D" id="3.40.50.1240">
    <property type="entry name" value="Phosphoglycerate mutase-like"/>
    <property type="match status" value="2"/>
</dbReference>
<dbReference type="EMBL" id="QUTI01065713">
    <property type="protein sequence ID" value="RLN75129.1"/>
    <property type="molecule type" value="Genomic_DNA"/>
</dbReference>
<dbReference type="PANTHER" id="PTHR11567">
    <property type="entry name" value="ACID PHOSPHATASE-RELATED"/>
    <property type="match status" value="1"/>
</dbReference>
<keyword evidence="3" id="KW-1133">Transmembrane helix</keyword>
<feature type="signal peptide" evidence="4">
    <location>
        <begin position="1"/>
        <end position="20"/>
    </location>
</feature>
<dbReference type="InterPro" id="IPR000560">
    <property type="entry name" value="His_Pase_clade-2"/>
</dbReference>
<protein>
    <submittedName>
        <fullName evidence="5">Uncharacterized protein</fullName>
    </submittedName>
</protein>
<comment type="caution">
    <text evidence="5">The sequence shown here is derived from an EMBL/GenBank/DDBJ whole genome shotgun (WGS) entry which is preliminary data.</text>
</comment>
<feature type="transmembrane region" description="Helical" evidence="3">
    <location>
        <begin position="395"/>
        <end position="415"/>
    </location>
</feature>
<evidence type="ECO:0000256" key="2">
    <source>
        <dbReference type="ARBA" id="ARBA00022801"/>
    </source>
</evidence>
<evidence type="ECO:0000256" key="4">
    <source>
        <dbReference type="SAM" id="SignalP"/>
    </source>
</evidence>
<keyword evidence="3" id="KW-0472">Membrane</keyword>
<dbReference type="Proteomes" id="UP000275652">
    <property type="component" value="Unassembled WGS sequence"/>
</dbReference>
<sequence>MKVTTSVRAVVAMLLPCASSHMYPSYCAKDMRLSAIQPLDKTLLSTVELVQVQIVVRHGARTPCYPDSCWKDYDEEWNCIARELSRPSLTGLDDVPSRKHNKQALEFTKVFTAGGNIRRGNCSLGQLTDEGFAQEVQNAKHFRDAYVTSAVGLFAADEAVDLTDPSGNVFIQLIVCYVCRSRMFPSVAHPTKPVPWHTQDKAVSMIFPNEANCPTLAAVGKQWLASPECTDRPIPMSDELFRATVHREETSVLLQYLFHDSKYSKVAMKAFLQQAITSRLLDAAENHHRRRPLRLALYSVHDSSLMALLAALGGDRWLTEWVPYASHMVFEVYRAKRSRQANTLSDHTTASIDHPSFFVRLCPVEELAALVDAMPSCHMPLTLSNHVAAVKPVPMMMLMLAFGVVVGGGIGYIVARRRSLWSSTQVYQRL</sequence>
<dbReference type="GO" id="GO:0016791">
    <property type="term" value="F:phosphatase activity"/>
    <property type="evidence" value="ECO:0007669"/>
    <property type="project" value="TreeGrafter"/>
</dbReference>